<dbReference type="Proteomes" id="UP000007110">
    <property type="component" value="Unassembled WGS sequence"/>
</dbReference>
<dbReference type="OMA" id="IKSRYRW"/>
<dbReference type="OrthoDB" id="10177801at2759"/>
<evidence type="ECO:0000313" key="3">
    <source>
        <dbReference type="Proteomes" id="UP000007110"/>
    </source>
</evidence>
<evidence type="ECO:0000313" key="2">
    <source>
        <dbReference type="EnsemblMetazoa" id="XP_800521"/>
    </source>
</evidence>
<feature type="region of interest" description="Disordered" evidence="1">
    <location>
        <begin position="410"/>
        <end position="432"/>
    </location>
</feature>
<feature type="region of interest" description="Disordered" evidence="1">
    <location>
        <begin position="262"/>
        <end position="312"/>
    </location>
</feature>
<dbReference type="RefSeq" id="XP_800521.3">
    <property type="nucleotide sequence ID" value="XM_795428.5"/>
</dbReference>
<dbReference type="AlphaFoldDB" id="A0A7M7RFX7"/>
<sequence length="623" mass="67163">MLISILNLVELTHKNNLLVSSSVYIKFTDRSDTMRIVENKELPIFAAGIRSDDGTLSKRNESGEHTLVKPTGVNPAVVPEISLSLFASPEAQKALRFVNGEDIEEQNNNDGYSSKSEVDDGRDAENLEEGEEGIKSRYRWTVVARTVAACPPARARMGRRASLAPDHRCLTPAPPKFDRPRRTSLSPNRYPLLPSRSISPVPLANSEKTSSNSNLEVTNTSSPQELKTNSQTSSSGPEIDVTGGNPAIARALSRRRFSLPITPSSQLTVPHPPSPSPQRSSPVKSTDSSSPSKVNKRTSVTSTLQANRHKLEVLMRERSKAIANLKIGGSRESISSPSSVKSMQNSPRMSPAPIRANHSLARPSLSRRSSITSETESDASQPDTFETISLLDGGDAARLDAMVVGDVIDVGSSPPPDVMSRKSDSTSSPRHLAASPLCLVGGRPVFKRRGSCSLDSGISLSDTASATSEQESTSSTTNQTDDELPAMSRLRIRRGTICMGSLSALVALAPGQGNMRSSPILNQRSNGDIQEEVEEELQERIMQRKSQLLIQAAPGSNNITSAVSRLEARANSKTTNGRLKKIMGNLTMERTTSELLTMKAAMNAAATRRDFGGIQKSKSLDCN</sequence>
<feature type="region of interest" description="Disordered" evidence="1">
    <location>
        <begin position="324"/>
        <end position="384"/>
    </location>
</feature>
<feature type="region of interest" description="Disordered" evidence="1">
    <location>
        <begin position="457"/>
        <end position="486"/>
    </location>
</feature>
<feature type="compositionally biased region" description="Basic and acidic residues" evidence="1">
    <location>
        <begin position="116"/>
        <end position="125"/>
    </location>
</feature>
<protein>
    <submittedName>
        <fullName evidence="2">Uncharacterized protein</fullName>
    </submittedName>
</protein>
<feature type="compositionally biased region" description="Low complexity" evidence="1">
    <location>
        <begin position="330"/>
        <end position="342"/>
    </location>
</feature>
<reference evidence="3" key="1">
    <citation type="submission" date="2015-02" db="EMBL/GenBank/DDBJ databases">
        <title>Genome sequencing for Strongylocentrotus purpuratus.</title>
        <authorList>
            <person name="Murali S."/>
            <person name="Liu Y."/>
            <person name="Vee V."/>
            <person name="English A."/>
            <person name="Wang M."/>
            <person name="Skinner E."/>
            <person name="Han Y."/>
            <person name="Muzny D.M."/>
            <person name="Worley K.C."/>
            <person name="Gibbs R.A."/>
        </authorList>
    </citation>
    <scope>NUCLEOTIDE SEQUENCE</scope>
</reference>
<name>A0A7M7RFX7_STRPU</name>
<feature type="compositionally biased region" description="Low complexity" evidence="1">
    <location>
        <begin position="359"/>
        <end position="374"/>
    </location>
</feature>
<feature type="region of interest" description="Disordered" evidence="1">
    <location>
        <begin position="154"/>
        <end position="244"/>
    </location>
</feature>
<evidence type="ECO:0000256" key="1">
    <source>
        <dbReference type="SAM" id="MobiDB-lite"/>
    </source>
</evidence>
<dbReference type="InParanoid" id="A0A7M7RFX7"/>
<feature type="compositionally biased region" description="Low complexity" evidence="1">
    <location>
        <begin position="461"/>
        <end position="479"/>
    </location>
</feature>
<feature type="compositionally biased region" description="Polar residues" evidence="1">
    <location>
        <begin position="206"/>
        <end position="236"/>
    </location>
</feature>
<dbReference type="KEGG" id="spu:588669"/>
<feature type="region of interest" description="Disordered" evidence="1">
    <location>
        <begin position="99"/>
        <end position="130"/>
    </location>
</feature>
<dbReference type="EnsemblMetazoa" id="XM_795428">
    <property type="protein sequence ID" value="XP_800521"/>
    <property type="gene ID" value="LOC588669"/>
</dbReference>
<accession>A0A7M7RFX7</accession>
<organism evidence="2 3">
    <name type="scientific">Strongylocentrotus purpuratus</name>
    <name type="common">Purple sea urchin</name>
    <dbReference type="NCBI Taxonomy" id="7668"/>
    <lineage>
        <taxon>Eukaryota</taxon>
        <taxon>Metazoa</taxon>
        <taxon>Echinodermata</taxon>
        <taxon>Eleutherozoa</taxon>
        <taxon>Echinozoa</taxon>
        <taxon>Echinoidea</taxon>
        <taxon>Euechinoidea</taxon>
        <taxon>Echinacea</taxon>
        <taxon>Camarodonta</taxon>
        <taxon>Echinidea</taxon>
        <taxon>Strongylocentrotidae</taxon>
        <taxon>Strongylocentrotus</taxon>
    </lineage>
</organism>
<feature type="compositionally biased region" description="Low complexity" evidence="1">
    <location>
        <begin position="277"/>
        <end position="293"/>
    </location>
</feature>
<keyword evidence="3" id="KW-1185">Reference proteome</keyword>
<feature type="compositionally biased region" description="Polar residues" evidence="1">
    <location>
        <begin position="297"/>
        <end position="306"/>
    </location>
</feature>
<dbReference type="GeneID" id="588669"/>
<proteinExistence type="predicted"/>
<reference evidence="2" key="2">
    <citation type="submission" date="2021-01" db="UniProtKB">
        <authorList>
            <consortium name="EnsemblMetazoa"/>
        </authorList>
    </citation>
    <scope>IDENTIFICATION</scope>
</reference>